<feature type="repeat" description="WD" evidence="1">
    <location>
        <begin position="215"/>
        <end position="256"/>
    </location>
</feature>
<evidence type="ECO:0000313" key="3">
    <source>
        <dbReference type="Proteomes" id="UP000237684"/>
    </source>
</evidence>
<dbReference type="Proteomes" id="UP000237684">
    <property type="component" value="Unassembled WGS sequence"/>
</dbReference>
<dbReference type="EMBL" id="NIGF01000038">
    <property type="protein sequence ID" value="PQV62415.1"/>
    <property type="molecule type" value="Genomic_DNA"/>
</dbReference>
<comment type="caution">
    <text evidence="2">The sequence shown here is derived from an EMBL/GenBank/DDBJ whole genome shotgun (WGS) entry which is preliminary data.</text>
</comment>
<dbReference type="Pfam" id="PF00400">
    <property type="entry name" value="WD40"/>
    <property type="match status" value="2"/>
</dbReference>
<evidence type="ECO:0000313" key="2">
    <source>
        <dbReference type="EMBL" id="PQV62415.1"/>
    </source>
</evidence>
<dbReference type="Gene3D" id="2.130.10.10">
    <property type="entry name" value="YVTN repeat-like/Quinoprotein amine dehydrogenase"/>
    <property type="match status" value="2"/>
</dbReference>
<name>A0A2S8SNN8_9BACT</name>
<keyword evidence="1" id="KW-0853">WD repeat</keyword>
<gene>
    <name evidence="2" type="ORF">B1R32_1386</name>
</gene>
<dbReference type="InParanoid" id="A0A2S8SNN8"/>
<protein>
    <submittedName>
        <fullName evidence="2">WD40-like Beta Propeller Repeat</fullName>
    </submittedName>
</protein>
<sequence>MIAAGERHTHAEVGIWNFQTGLLLASIKTNHNGGVGQTAFSPNNNTLATSDLHDGNQIFLWNTKTGGTKNRLIGDQWLISSLFFSPDGALLINAGHNRSATVEIWDVSNGKLLQTLIESSTGTAFAFPMLDGKTVLIISNRGIKLRDLRNRKILRSFSLSGISARELLKVALSPEGKFLALTTRLSQGGAETTELWSVAAGQLVHRWQENIGNKNSNGQSSVQALAFSPNSKFLASSSNDASIKLWDTLTGKLRGSLNIQAQSLAFSPDGETLAIATQREVQLWKVDALLKGTSQ</sequence>
<accession>A0A2S8SNN8</accession>
<dbReference type="InterPro" id="IPR036322">
    <property type="entry name" value="WD40_repeat_dom_sf"/>
</dbReference>
<dbReference type="PANTHER" id="PTHR19879:SF9">
    <property type="entry name" value="TRANSCRIPTION INITIATION FACTOR TFIID SUBUNIT 5"/>
    <property type="match status" value="1"/>
</dbReference>
<dbReference type="PROSITE" id="PS50294">
    <property type="entry name" value="WD_REPEATS_REGION"/>
    <property type="match status" value="1"/>
</dbReference>
<dbReference type="InterPro" id="IPR015943">
    <property type="entry name" value="WD40/YVTN_repeat-like_dom_sf"/>
</dbReference>
<proteinExistence type="predicted"/>
<dbReference type="SUPFAM" id="SSF50978">
    <property type="entry name" value="WD40 repeat-like"/>
    <property type="match status" value="1"/>
</dbReference>
<keyword evidence="3" id="KW-1185">Reference proteome</keyword>
<dbReference type="PROSITE" id="PS50082">
    <property type="entry name" value="WD_REPEATS_2"/>
    <property type="match status" value="1"/>
</dbReference>
<reference evidence="2 3" key="1">
    <citation type="journal article" date="2018" name="Syst. Appl. Microbiol.">
        <title>Abditibacterium utsteinense sp. nov., the first cultivated member of candidate phylum FBP, isolated from ice-free Antarctic soil samples.</title>
        <authorList>
            <person name="Tahon G."/>
            <person name="Tytgat B."/>
            <person name="Lebbe L."/>
            <person name="Carlier A."/>
            <person name="Willems A."/>
        </authorList>
    </citation>
    <scope>NUCLEOTIDE SEQUENCE [LARGE SCALE GENOMIC DNA]</scope>
    <source>
        <strain evidence="2 3">LMG 29911</strain>
    </source>
</reference>
<dbReference type="PANTHER" id="PTHR19879">
    <property type="entry name" value="TRANSCRIPTION INITIATION FACTOR TFIID"/>
    <property type="match status" value="1"/>
</dbReference>
<organism evidence="2 3">
    <name type="scientific">Abditibacterium utsteinense</name>
    <dbReference type="NCBI Taxonomy" id="1960156"/>
    <lineage>
        <taxon>Bacteria</taxon>
        <taxon>Pseudomonadati</taxon>
        <taxon>Abditibacteriota</taxon>
        <taxon>Abditibacteriia</taxon>
        <taxon>Abditibacteriales</taxon>
        <taxon>Abditibacteriaceae</taxon>
        <taxon>Abditibacterium</taxon>
    </lineage>
</organism>
<dbReference type="InterPro" id="IPR001680">
    <property type="entry name" value="WD40_rpt"/>
</dbReference>
<evidence type="ECO:0000256" key="1">
    <source>
        <dbReference type="PROSITE-ProRule" id="PRU00221"/>
    </source>
</evidence>
<dbReference type="SMART" id="SM00320">
    <property type="entry name" value="WD40"/>
    <property type="match status" value="4"/>
</dbReference>
<dbReference type="AlphaFoldDB" id="A0A2S8SNN8"/>